<reference evidence="1 2" key="1">
    <citation type="submission" date="2020-07" db="EMBL/GenBank/DDBJ databases">
        <title>Vallitalea guaymasensis genome.</title>
        <authorList>
            <person name="Postec A."/>
        </authorList>
    </citation>
    <scope>NUCLEOTIDE SEQUENCE [LARGE SCALE GENOMIC DNA]</scope>
    <source>
        <strain evidence="1 2">Ra1766G1</strain>
    </source>
</reference>
<organism evidence="1 2">
    <name type="scientific">Vallitalea guaymasensis</name>
    <dbReference type="NCBI Taxonomy" id="1185412"/>
    <lineage>
        <taxon>Bacteria</taxon>
        <taxon>Bacillati</taxon>
        <taxon>Bacillota</taxon>
        <taxon>Clostridia</taxon>
        <taxon>Lachnospirales</taxon>
        <taxon>Vallitaleaceae</taxon>
        <taxon>Vallitalea</taxon>
    </lineage>
</organism>
<proteinExistence type="predicted"/>
<keyword evidence="2" id="KW-1185">Reference proteome</keyword>
<dbReference type="AlphaFoldDB" id="A0A8J8SDT0"/>
<accession>A0A8J8SDT0</accession>
<dbReference type="RefSeq" id="WP_212691223.1">
    <property type="nucleotide sequence ID" value="NZ_CP058561.1"/>
</dbReference>
<gene>
    <name evidence="1" type="ORF">HYG85_20365</name>
</gene>
<protein>
    <submittedName>
        <fullName evidence="1">Uncharacterized protein</fullName>
    </submittedName>
</protein>
<name>A0A8J8SDT0_9FIRM</name>
<evidence type="ECO:0000313" key="2">
    <source>
        <dbReference type="Proteomes" id="UP000677305"/>
    </source>
</evidence>
<sequence length="336" mass="40258">MGERIEKWTIEMIKQGVSEQHIDNMKRKRLRSICPYVCYYDKEKEGKFLTLVDIKKIIGINTGWITAGRTVYNLFFSVTGEISDSEIESLHYNRIKENIDSLISNGISYQHHFYVDKSRENILRDGLPKLQYFQDDDIYFSGATHRTISAMMFNAPKIIGYVTTYKKNETKFANFQIYKQVQHKWNHLIDIELKYVELISDSYNEYITLKIKDFPQLKLIKFQDPIIEAEDLDFDNTNKIELFKEKTNELIYKIKEIDEVYSKKLKLILKIPLVFSLLKTFKCYFFYSILYEFRYQKDPYLNIDQPIDEIINGIKKKLFLDIINENKPIKRNYERY</sequence>
<dbReference type="EMBL" id="CP058561">
    <property type="protein sequence ID" value="QUH31147.1"/>
    <property type="molecule type" value="Genomic_DNA"/>
</dbReference>
<dbReference type="Proteomes" id="UP000677305">
    <property type="component" value="Chromosome"/>
</dbReference>
<evidence type="ECO:0000313" key="1">
    <source>
        <dbReference type="EMBL" id="QUH31147.1"/>
    </source>
</evidence>
<dbReference type="KEGG" id="vgu:HYG85_20365"/>